<reference evidence="1 2" key="1">
    <citation type="journal article" date="2021" name="Hortic Res">
        <title>High-quality reference genome and annotation aids understanding of berry development for evergreen blueberry (Vaccinium darrowii).</title>
        <authorList>
            <person name="Yu J."/>
            <person name="Hulse-Kemp A.M."/>
            <person name="Babiker E."/>
            <person name="Staton M."/>
        </authorList>
    </citation>
    <scope>NUCLEOTIDE SEQUENCE [LARGE SCALE GENOMIC DNA]</scope>
    <source>
        <strain evidence="2">cv. NJ 8807/NJ 8810</strain>
        <tissue evidence="1">Young leaf</tissue>
    </source>
</reference>
<accession>A0ACB7XQX6</accession>
<gene>
    <name evidence="1" type="ORF">Vadar_015402</name>
</gene>
<proteinExistence type="predicted"/>
<dbReference type="EMBL" id="CM037151">
    <property type="protein sequence ID" value="KAH7843338.1"/>
    <property type="molecule type" value="Genomic_DNA"/>
</dbReference>
<evidence type="ECO:0000313" key="1">
    <source>
        <dbReference type="EMBL" id="KAH7843338.1"/>
    </source>
</evidence>
<evidence type="ECO:0000313" key="2">
    <source>
        <dbReference type="Proteomes" id="UP000828048"/>
    </source>
</evidence>
<sequence length="245" mass="28189">MPGQRLWFHTFGFGFDELRNDYKVVSIMSIGDQPWAEVYSLNSGSWREISPKALRYTIAIGAPQAYLNGVAHWVATDYRKPRGDAKCSCIVTFSIKEEVFGEMNLPETRSMTLEVLVRLQRMTVLQESLSYIDIDADCYVPRFWVWVMKKYGVEDSWTLLFRVDTSDMVWPVGFRMNGEFVMEANRALISYDPESKQVKDLGIHGYDLLQCFDNFYVGKYVESLVLLDRRGRAVLTPEHSGTTDG</sequence>
<name>A0ACB7XQX6_9ERIC</name>
<keyword evidence="2" id="KW-1185">Reference proteome</keyword>
<organism evidence="1 2">
    <name type="scientific">Vaccinium darrowii</name>
    <dbReference type="NCBI Taxonomy" id="229202"/>
    <lineage>
        <taxon>Eukaryota</taxon>
        <taxon>Viridiplantae</taxon>
        <taxon>Streptophyta</taxon>
        <taxon>Embryophyta</taxon>
        <taxon>Tracheophyta</taxon>
        <taxon>Spermatophyta</taxon>
        <taxon>Magnoliopsida</taxon>
        <taxon>eudicotyledons</taxon>
        <taxon>Gunneridae</taxon>
        <taxon>Pentapetalae</taxon>
        <taxon>asterids</taxon>
        <taxon>Ericales</taxon>
        <taxon>Ericaceae</taxon>
        <taxon>Vaccinioideae</taxon>
        <taxon>Vaccinieae</taxon>
        <taxon>Vaccinium</taxon>
    </lineage>
</organism>
<dbReference type="Proteomes" id="UP000828048">
    <property type="component" value="Chromosome 1"/>
</dbReference>
<comment type="caution">
    <text evidence="1">The sequence shown here is derived from an EMBL/GenBank/DDBJ whole genome shotgun (WGS) entry which is preliminary data.</text>
</comment>
<protein>
    <submittedName>
        <fullName evidence="1">Uncharacterized protein</fullName>
    </submittedName>
</protein>